<dbReference type="PRINTS" id="PR00111">
    <property type="entry name" value="ABHYDROLASE"/>
</dbReference>
<feature type="domain" description="AB hydrolase-1" evidence="1">
    <location>
        <begin position="29"/>
        <end position="269"/>
    </location>
</feature>
<dbReference type="PANTHER" id="PTHR43798">
    <property type="entry name" value="MONOACYLGLYCEROL LIPASE"/>
    <property type="match status" value="1"/>
</dbReference>
<evidence type="ECO:0000313" key="2">
    <source>
        <dbReference type="EMBL" id="GLX80917.1"/>
    </source>
</evidence>
<dbReference type="InterPro" id="IPR000073">
    <property type="entry name" value="AB_hydrolase_1"/>
</dbReference>
<name>A0ABQ6GZZ4_9GAMM</name>
<dbReference type="InterPro" id="IPR050266">
    <property type="entry name" value="AB_hydrolase_sf"/>
</dbReference>
<dbReference type="EMBL" id="BSSU01000002">
    <property type="protein sequence ID" value="GLX80917.1"/>
    <property type="molecule type" value="Genomic_DNA"/>
</dbReference>
<dbReference type="InterPro" id="IPR000639">
    <property type="entry name" value="Epox_hydrolase-like"/>
</dbReference>
<dbReference type="Proteomes" id="UP001157133">
    <property type="component" value="Unassembled WGS sequence"/>
</dbReference>
<protein>
    <submittedName>
        <fullName evidence="2">Alpha/beta hydrolase</fullName>
    </submittedName>
</protein>
<organism evidence="2 3">
    <name type="scientific">Thalassotalea eurytherma</name>
    <dbReference type="NCBI Taxonomy" id="1144278"/>
    <lineage>
        <taxon>Bacteria</taxon>
        <taxon>Pseudomonadati</taxon>
        <taxon>Pseudomonadota</taxon>
        <taxon>Gammaproteobacteria</taxon>
        <taxon>Alteromonadales</taxon>
        <taxon>Colwelliaceae</taxon>
        <taxon>Thalassotalea</taxon>
    </lineage>
</organism>
<dbReference type="Pfam" id="PF00561">
    <property type="entry name" value="Abhydrolase_1"/>
    <property type="match status" value="1"/>
</dbReference>
<evidence type="ECO:0000259" key="1">
    <source>
        <dbReference type="Pfam" id="PF00561"/>
    </source>
</evidence>
<reference evidence="2 3" key="1">
    <citation type="submission" date="2023-03" db="EMBL/GenBank/DDBJ databases">
        <title>Draft genome sequence of Thalassotalea eurytherma JCM 18482T.</title>
        <authorList>
            <person name="Sawabe T."/>
        </authorList>
    </citation>
    <scope>NUCLEOTIDE SEQUENCE [LARGE SCALE GENOMIC DNA]</scope>
    <source>
        <strain evidence="2 3">JCM 18482</strain>
    </source>
</reference>
<proteinExistence type="predicted"/>
<dbReference type="InterPro" id="IPR029058">
    <property type="entry name" value="AB_hydrolase_fold"/>
</dbReference>
<dbReference type="PANTHER" id="PTHR43798:SF33">
    <property type="entry name" value="HYDROLASE, PUTATIVE (AFU_ORTHOLOGUE AFUA_2G14860)-RELATED"/>
    <property type="match status" value="1"/>
</dbReference>
<dbReference type="SUPFAM" id="SSF53474">
    <property type="entry name" value="alpha/beta-Hydrolases"/>
    <property type="match status" value="1"/>
</dbReference>
<dbReference type="PRINTS" id="PR00412">
    <property type="entry name" value="EPOXHYDRLASE"/>
</dbReference>
<dbReference type="GO" id="GO:0016787">
    <property type="term" value="F:hydrolase activity"/>
    <property type="evidence" value="ECO:0007669"/>
    <property type="project" value="UniProtKB-KW"/>
</dbReference>
<accession>A0ABQ6GZZ4</accession>
<gene>
    <name evidence="2" type="ORF">theurythT_03690</name>
</gene>
<comment type="caution">
    <text evidence="2">The sequence shown here is derived from an EMBL/GenBank/DDBJ whole genome shotgun (WGS) entry which is preliminary data.</text>
</comment>
<keyword evidence="2" id="KW-0378">Hydrolase</keyword>
<evidence type="ECO:0000313" key="3">
    <source>
        <dbReference type="Proteomes" id="UP001157133"/>
    </source>
</evidence>
<dbReference type="Gene3D" id="3.40.50.1820">
    <property type="entry name" value="alpha/beta hydrolase"/>
    <property type="match status" value="1"/>
</dbReference>
<sequence>MFDVSISLPHLTVAAVSNQATMASDKPKVIFLHGWLDNAASFSELLPFFEDYHVVAIDWPGHGLSDHKSVGAHYHFIDWVDDLYQVLNALSWSNAHIVGHSMGGMIATAFSAAFPEYVRSLTLIDAFGFISDQEKNTTKQIKQGIESRLKQQQKTVKLHPNLQSAIKARLTVSDFSMKEATLIVERGTEQTEQGVKWRTDSRLRNVSPYRFTYGQAQQLMRDLTVPVQLIYGDKGMDFVGKMLEKFKPLVPQLTTIQINGGHHVHMEHPEKTVRYILSFISAH</sequence>
<dbReference type="RefSeq" id="WP_284206240.1">
    <property type="nucleotide sequence ID" value="NZ_BSSU01000002.1"/>
</dbReference>
<keyword evidence="3" id="KW-1185">Reference proteome</keyword>